<sequence length="42" mass="4530">MQLNTRQARIFKLANLLGTGKPVSAADIITSLECSEPTLTRA</sequence>
<protein>
    <submittedName>
        <fullName evidence="1">Tellurium resistance protein TerW</fullName>
    </submittedName>
</protein>
<evidence type="ECO:0000313" key="1">
    <source>
        <dbReference type="EMBL" id="MDH1483084.1"/>
    </source>
</evidence>
<dbReference type="Proteomes" id="UP001161707">
    <property type="component" value="Unassembled WGS sequence"/>
</dbReference>
<reference evidence="1" key="1">
    <citation type="submission" date="2022-09" db="EMBL/GenBank/DDBJ databases">
        <title>Intensive care unit water sources are persistently colonized with multi-drug resistant bacteria and are the site of extensive horizontal gene transfer of antibiotic resistance genes.</title>
        <authorList>
            <person name="Diorio-Toth L."/>
        </authorList>
    </citation>
    <scope>NUCLEOTIDE SEQUENCE</scope>
    <source>
        <strain evidence="1">GD03711</strain>
    </source>
</reference>
<organism evidence="1 2">
    <name type="scientific">Enterobacter cloacae</name>
    <dbReference type="NCBI Taxonomy" id="550"/>
    <lineage>
        <taxon>Bacteria</taxon>
        <taxon>Pseudomonadati</taxon>
        <taxon>Pseudomonadota</taxon>
        <taxon>Gammaproteobacteria</taxon>
        <taxon>Enterobacterales</taxon>
        <taxon>Enterobacteriaceae</taxon>
        <taxon>Enterobacter</taxon>
        <taxon>Enterobacter cloacae complex</taxon>
    </lineage>
</organism>
<proteinExistence type="predicted"/>
<evidence type="ECO:0000313" key="2">
    <source>
        <dbReference type="Proteomes" id="UP001161707"/>
    </source>
</evidence>
<feature type="non-terminal residue" evidence="1">
    <location>
        <position position="42"/>
    </location>
</feature>
<gene>
    <name evidence="1" type="primary">terW</name>
    <name evidence="1" type="ORF">N5E88_26930</name>
</gene>
<name>A0AA42R447_ENTCL</name>
<accession>A0AA42R447</accession>
<dbReference type="EMBL" id="JAOCIY010000246">
    <property type="protein sequence ID" value="MDH1483084.1"/>
    <property type="molecule type" value="Genomic_DNA"/>
</dbReference>
<comment type="caution">
    <text evidence="1">The sequence shown here is derived from an EMBL/GenBank/DDBJ whole genome shotgun (WGS) entry which is preliminary data.</text>
</comment>
<dbReference type="AlphaFoldDB" id="A0AA42R447"/>